<evidence type="ECO:0000256" key="6">
    <source>
        <dbReference type="ARBA" id="ARBA00023027"/>
    </source>
</evidence>
<dbReference type="eggNOG" id="KOG0409">
    <property type="taxonomic scope" value="Eukaryota"/>
</dbReference>
<evidence type="ECO:0000256" key="4">
    <source>
        <dbReference type="ARBA" id="ARBA00022456"/>
    </source>
</evidence>
<dbReference type="UniPathway" id="UPA00362"/>
<evidence type="ECO:0000256" key="7">
    <source>
        <dbReference type="ARBA" id="ARBA00049197"/>
    </source>
</evidence>
<sequence>MLGRVFVRPVVRSGALLQGVRCLSVSASAQGQRVGFIGLGNMGGHMARNLGRAGCSLVLHDVNADIANSIASDCADATVVHTAAEVTSQVDTVVTMLPANQHVSGVYRDEAGIFSAMQPNSLLIDASTIDPLLSKDLAAEAAKRGAVMIDAPVSGGVGGAEAGTLTFMVGGTDEAFGRASDVLKHMGKNLVHCGSNGTGQVAKICNNMLLAIGMIGTAEAMNMGKRLGMDPKVLAGIINTSTGRCWSSDTYNPCPGVMDGVPSSRNYEGGFGTALMAKNLGLPMDAAGESKDEMESFCEGEYAGRDFSSVFKMLSGEGLSKDN</sequence>
<dbReference type="AlphaFoldDB" id="F2U1I0"/>
<dbReference type="GO" id="GO:0050661">
    <property type="term" value="F:NADP binding"/>
    <property type="evidence" value="ECO:0007669"/>
    <property type="project" value="InterPro"/>
</dbReference>
<evidence type="ECO:0000256" key="1">
    <source>
        <dbReference type="ARBA" id="ARBA00005109"/>
    </source>
</evidence>
<comment type="similarity">
    <text evidence="2">Belongs to the HIBADH-related family. 3-hydroxyisobutyrate dehydrogenase subfamily.</text>
</comment>
<evidence type="ECO:0000259" key="11">
    <source>
        <dbReference type="Pfam" id="PF14833"/>
    </source>
</evidence>
<keyword evidence="5 9" id="KW-0560">Oxidoreductase</keyword>
<dbReference type="InterPro" id="IPR015815">
    <property type="entry name" value="HIBADH-related"/>
</dbReference>
<proteinExistence type="inferred from homology"/>
<dbReference type="Pfam" id="PF14833">
    <property type="entry name" value="NAD_binding_11"/>
    <property type="match status" value="1"/>
</dbReference>
<evidence type="ECO:0000259" key="10">
    <source>
        <dbReference type="Pfam" id="PF03446"/>
    </source>
</evidence>
<feature type="domain" description="3-hydroxyisobutyrate dehydrogenase-like NAD-binding" evidence="11">
    <location>
        <begin position="197"/>
        <end position="294"/>
    </location>
</feature>
<name>F2U1I0_SALR5</name>
<dbReference type="SUPFAM" id="SSF48179">
    <property type="entry name" value="6-phosphogluconate dehydrogenase C-terminal domain-like"/>
    <property type="match status" value="1"/>
</dbReference>
<dbReference type="EMBL" id="GL832959">
    <property type="protein sequence ID" value="EGD81482.1"/>
    <property type="molecule type" value="Genomic_DNA"/>
</dbReference>
<protein>
    <recommendedName>
        <fullName evidence="3 9">3-hydroxyisobutyrate dehydrogenase</fullName>
        <shortName evidence="9">HIBADH</shortName>
        <ecNumber evidence="3 9">1.1.1.31</ecNumber>
    </recommendedName>
</protein>
<dbReference type="FunCoup" id="F2U1I0">
    <property type="interactions" value="933"/>
</dbReference>
<comment type="pathway">
    <text evidence="1 9">Amino-acid degradation; L-valine degradation.</text>
</comment>
<dbReference type="GO" id="GO:0051287">
    <property type="term" value="F:NAD binding"/>
    <property type="evidence" value="ECO:0007669"/>
    <property type="project" value="InterPro"/>
</dbReference>
<dbReference type="NCBIfam" id="TIGR01692">
    <property type="entry name" value="HIBADH"/>
    <property type="match status" value="1"/>
</dbReference>
<dbReference type="RefSeq" id="XP_004996686.1">
    <property type="nucleotide sequence ID" value="XM_004996629.1"/>
</dbReference>
<comment type="catalytic activity">
    <reaction evidence="7 9">
        <text>3-hydroxy-2-methylpropanoate + NAD(+) = 2-methyl-3-oxopropanoate + NADH + H(+)</text>
        <dbReference type="Rhea" id="RHEA:17681"/>
        <dbReference type="ChEBI" id="CHEBI:11805"/>
        <dbReference type="ChEBI" id="CHEBI:15378"/>
        <dbReference type="ChEBI" id="CHEBI:57540"/>
        <dbReference type="ChEBI" id="CHEBI:57700"/>
        <dbReference type="ChEBI" id="CHEBI:57945"/>
        <dbReference type="EC" id="1.1.1.31"/>
    </reaction>
</comment>
<dbReference type="SUPFAM" id="SSF51735">
    <property type="entry name" value="NAD(P)-binding Rossmann-fold domains"/>
    <property type="match status" value="1"/>
</dbReference>
<dbReference type="OrthoDB" id="435038at2759"/>
<dbReference type="OMA" id="MGKKVWH"/>
<dbReference type="GO" id="GO:0006574">
    <property type="term" value="P:L-valine catabolic process"/>
    <property type="evidence" value="ECO:0007669"/>
    <property type="project" value="UniProtKB-UniPathway"/>
</dbReference>
<dbReference type="GeneID" id="16077280"/>
<dbReference type="Gene3D" id="3.40.50.720">
    <property type="entry name" value="NAD(P)-binding Rossmann-like Domain"/>
    <property type="match status" value="1"/>
</dbReference>
<dbReference type="InterPro" id="IPR013328">
    <property type="entry name" value="6PGD_dom2"/>
</dbReference>
<dbReference type="InterPro" id="IPR008927">
    <property type="entry name" value="6-PGluconate_DH-like_C_sf"/>
</dbReference>
<evidence type="ECO:0000256" key="2">
    <source>
        <dbReference type="ARBA" id="ARBA00006013"/>
    </source>
</evidence>
<dbReference type="GO" id="GO:0005739">
    <property type="term" value="C:mitochondrion"/>
    <property type="evidence" value="ECO:0007669"/>
    <property type="project" value="TreeGrafter"/>
</dbReference>
<dbReference type="FunFam" id="1.10.1040.10:FF:000006">
    <property type="entry name" value="3-hydroxyisobutyrate dehydrogenase"/>
    <property type="match status" value="1"/>
</dbReference>
<dbReference type="PANTHER" id="PTHR22981:SF7">
    <property type="entry name" value="3-HYDROXYISOBUTYRATE DEHYDROGENASE, MITOCHONDRIAL"/>
    <property type="match status" value="1"/>
</dbReference>
<evidence type="ECO:0000256" key="5">
    <source>
        <dbReference type="ARBA" id="ARBA00023002"/>
    </source>
</evidence>
<feature type="active site" evidence="8">
    <location>
        <position position="203"/>
    </location>
</feature>
<dbReference type="PROSITE" id="PS00895">
    <property type="entry name" value="3_HYDROXYISOBUT_DH"/>
    <property type="match status" value="1"/>
</dbReference>
<evidence type="ECO:0000256" key="8">
    <source>
        <dbReference type="PIRSR" id="PIRSR000103-1"/>
    </source>
</evidence>
<dbReference type="STRING" id="946362.F2U1I0"/>
<evidence type="ECO:0000256" key="3">
    <source>
        <dbReference type="ARBA" id="ARBA00012991"/>
    </source>
</evidence>
<keyword evidence="6 9" id="KW-0520">NAD</keyword>
<reference evidence="12" key="1">
    <citation type="submission" date="2009-08" db="EMBL/GenBank/DDBJ databases">
        <title>Annotation of Salpingoeca rosetta.</title>
        <authorList>
            <consortium name="The Broad Institute Genome Sequencing Platform"/>
            <person name="Russ C."/>
            <person name="Cuomo C."/>
            <person name="Burger G."/>
            <person name="Gray M.W."/>
            <person name="Holland P.W.H."/>
            <person name="King N."/>
            <person name="Lang F.B.F."/>
            <person name="Roger A.J."/>
            <person name="Ruiz-Trillo I."/>
            <person name="Young S.K."/>
            <person name="Zeng Q."/>
            <person name="Gargeya S."/>
            <person name="Alvarado L."/>
            <person name="Berlin A."/>
            <person name="Chapman S.B."/>
            <person name="Chen Z."/>
            <person name="Freedman E."/>
            <person name="Gellesch M."/>
            <person name="Goldberg J."/>
            <person name="Griggs A."/>
            <person name="Gujja S."/>
            <person name="Heilman E."/>
            <person name="Heiman D."/>
            <person name="Howarth C."/>
            <person name="Mehta T."/>
            <person name="Neiman D."/>
            <person name="Pearson M."/>
            <person name="Roberts A."/>
            <person name="Saif S."/>
            <person name="Shea T."/>
            <person name="Shenoy N."/>
            <person name="Sisk P."/>
            <person name="Stolte C."/>
            <person name="Sykes S."/>
            <person name="White J."/>
            <person name="Yandava C."/>
            <person name="Haas B."/>
            <person name="Nusbaum C."/>
            <person name="Birren B."/>
        </authorList>
    </citation>
    <scope>NUCLEOTIDE SEQUENCE</scope>
    <source>
        <strain evidence="12">ATCC 50818</strain>
    </source>
</reference>
<evidence type="ECO:0000313" key="12">
    <source>
        <dbReference type="EMBL" id="EGD81482.1"/>
    </source>
</evidence>
<dbReference type="KEGG" id="sre:PTSG_02200"/>
<evidence type="ECO:0000313" key="13">
    <source>
        <dbReference type="Proteomes" id="UP000007799"/>
    </source>
</evidence>
<dbReference type="EC" id="1.1.1.31" evidence="3 9"/>
<dbReference type="GO" id="GO:0008442">
    <property type="term" value="F:3-hydroxyisobutyrate dehydrogenase activity"/>
    <property type="evidence" value="ECO:0007669"/>
    <property type="project" value="UniProtKB-EC"/>
</dbReference>
<evidence type="ECO:0000256" key="9">
    <source>
        <dbReference type="RuleBase" id="RU910714"/>
    </source>
</evidence>
<keyword evidence="4 9" id="KW-0101">Branched-chain amino acid catabolism</keyword>
<gene>
    <name evidence="12" type="ORF">PTSG_02200</name>
</gene>
<dbReference type="InterPro" id="IPR029154">
    <property type="entry name" value="HIBADH-like_NADP-bd"/>
</dbReference>
<organism evidence="12 13">
    <name type="scientific">Salpingoeca rosetta (strain ATCC 50818 / BSB-021)</name>
    <dbReference type="NCBI Taxonomy" id="946362"/>
    <lineage>
        <taxon>Eukaryota</taxon>
        <taxon>Choanoflagellata</taxon>
        <taxon>Craspedida</taxon>
        <taxon>Salpingoecidae</taxon>
        <taxon>Salpingoeca</taxon>
    </lineage>
</organism>
<accession>F2U1I0</accession>
<dbReference type="PIRSF" id="PIRSF000103">
    <property type="entry name" value="HIBADH"/>
    <property type="match status" value="1"/>
</dbReference>
<dbReference type="Pfam" id="PF03446">
    <property type="entry name" value="NAD_binding_2"/>
    <property type="match status" value="1"/>
</dbReference>
<dbReference type="InterPro" id="IPR006115">
    <property type="entry name" value="6PGDH_NADP-bd"/>
</dbReference>
<keyword evidence="13" id="KW-1185">Reference proteome</keyword>
<dbReference type="InParanoid" id="F2U1I0"/>
<feature type="domain" description="6-phosphogluconate dehydrogenase NADP-binding" evidence="10">
    <location>
        <begin position="33"/>
        <end position="194"/>
    </location>
</feature>
<dbReference type="InterPro" id="IPR002204">
    <property type="entry name" value="3-OH-isobutyrate_DH-rel_CS"/>
</dbReference>
<dbReference type="InterPro" id="IPR036291">
    <property type="entry name" value="NAD(P)-bd_dom_sf"/>
</dbReference>
<dbReference type="InterPro" id="IPR011548">
    <property type="entry name" value="HIBADH"/>
</dbReference>
<dbReference type="Gene3D" id="1.10.1040.10">
    <property type="entry name" value="N-(1-d-carboxylethyl)-l-norvaline Dehydrogenase, domain 2"/>
    <property type="match status" value="1"/>
</dbReference>
<dbReference type="Proteomes" id="UP000007799">
    <property type="component" value="Unassembled WGS sequence"/>
</dbReference>
<dbReference type="PANTHER" id="PTHR22981">
    <property type="entry name" value="3-HYDROXYISOBUTYRATE DEHYDROGENASE-RELATED"/>
    <property type="match status" value="1"/>
</dbReference>